<dbReference type="InterPro" id="IPR017665">
    <property type="entry name" value="Guanylate_kinase"/>
</dbReference>
<name>A0A445MWC8_9BACT</name>
<keyword evidence="7 9" id="KW-0067">ATP-binding</keyword>
<dbReference type="AlphaFoldDB" id="A0A445MWC8"/>
<dbReference type="InterPro" id="IPR027417">
    <property type="entry name" value="P-loop_NTPase"/>
</dbReference>
<dbReference type="InterPro" id="IPR008145">
    <property type="entry name" value="GK/Ca_channel_bsu"/>
</dbReference>
<dbReference type="InterPro" id="IPR020590">
    <property type="entry name" value="Guanylate_kinase_CS"/>
</dbReference>
<dbReference type="InterPro" id="IPR008144">
    <property type="entry name" value="Guanylate_kin-like_dom"/>
</dbReference>
<evidence type="ECO:0000256" key="4">
    <source>
        <dbReference type="ARBA" id="ARBA00022679"/>
    </source>
</evidence>
<dbReference type="EMBL" id="OJIN01000104">
    <property type="protein sequence ID" value="SPD73743.1"/>
    <property type="molecule type" value="Genomic_DNA"/>
</dbReference>
<dbReference type="GO" id="GO:0004385">
    <property type="term" value="F:GMP kinase activity"/>
    <property type="evidence" value="ECO:0007669"/>
    <property type="project" value="UniProtKB-UniRule"/>
</dbReference>
<dbReference type="EC" id="2.7.4.8" evidence="2 9"/>
<keyword evidence="6 9" id="KW-0418">Kinase</keyword>
<dbReference type="SUPFAM" id="SSF52540">
    <property type="entry name" value="P-loop containing nucleoside triphosphate hydrolases"/>
    <property type="match status" value="1"/>
</dbReference>
<dbReference type="Pfam" id="PF00625">
    <property type="entry name" value="Guanylate_kin"/>
    <property type="match status" value="1"/>
</dbReference>
<dbReference type="PROSITE" id="PS00856">
    <property type="entry name" value="GUANYLATE_KINASE_1"/>
    <property type="match status" value="1"/>
</dbReference>
<dbReference type="SMART" id="SM00072">
    <property type="entry name" value="GuKc"/>
    <property type="match status" value="1"/>
</dbReference>
<dbReference type="FunFam" id="3.30.63.10:FF:000002">
    <property type="entry name" value="Guanylate kinase 1"/>
    <property type="match status" value="1"/>
</dbReference>
<comment type="subcellular location">
    <subcellularLocation>
        <location evidence="9">Cytoplasm</location>
    </subcellularLocation>
</comment>
<evidence type="ECO:0000256" key="3">
    <source>
        <dbReference type="ARBA" id="ARBA00016296"/>
    </source>
</evidence>
<dbReference type="Gene3D" id="3.40.50.300">
    <property type="entry name" value="P-loop containing nucleotide triphosphate hydrolases"/>
    <property type="match status" value="1"/>
</dbReference>
<keyword evidence="9" id="KW-0963">Cytoplasm</keyword>
<feature type="domain" description="Guanylate kinase-like" evidence="10">
    <location>
        <begin position="1"/>
        <end position="178"/>
    </location>
</feature>
<evidence type="ECO:0000256" key="8">
    <source>
        <dbReference type="ARBA" id="ARBA00030128"/>
    </source>
</evidence>
<keyword evidence="5 9" id="KW-0547">Nucleotide-binding</keyword>
<feature type="binding site" evidence="9">
    <location>
        <begin position="7"/>
        <end position="14"/>
    </location>
    <ligand>
        <name>ATP</name>
        <dbReference type="ChEBI" id="CHEBI:30616"/>
    </ligand>
</feature>
<dbReference type="PANTHER" id="PTHR23117">
    <property type="entry name" value="GUANYLATE KINASE-RELATED"/>
    <property type="match status" value="1"/>
</dbReference>
<evidence type="ECO:0000256" key="6">
    <source>
        <dbReference type="ARBA" id="ARBA00022777"/>
    </source>
</evidence>
<proteinExistence type="inferred from homology"/>
<evidence type="ECO:0000256" key="2">
    <source>
        <dbReference type="ARBA" id="ARBA00012961"/>
    </source>
</evidence>
<evidence type="ECO:0000256" key="7">
    <source>
        <dbReference type="ARBA" id="ARBA00022840"/>
    </source>
</evidence>
<dbReference type="GO" id="GO:0005524">
    <property type="term" value="F:ATP binding"/>
    <property type="evidence" value="ECO:0007669"/>
    <property type="project" value="UniProtKB-UniRule"/>
</dbReference>
<comment type="function">
    <text evidence="9">Essential for recycling GMP and indirectly, cGMP.</text>
</comment>
<sequence>MLFVFSAPSGAGKTTIVDRLKKSMSGLGYSISHTSRRPRENERDGVHYHFVDKDAFGAMIEDGAFMEWAEVYGNLYGTSFAAIDAQVSKGLDVILDVDPQGARNIRDRYKDSVLIFILPPNLDVLLERLRGRGTEGEGVLQLRFKKAVDEIANCVWYDYIIINDDLDQAIAQARSIILSERCRTSNQLKRFGKVFGID</sequence>
<dbReference type="Gene3D" id="3.30.63.10">
    <property type="entry name" value="Guanylate Kinase phosphate binding domain"/>
    <property type="match status" value="1"/>
</dbReference>
<gene>
    <name evidence="9 11" type="primary">gmk</name>
    <name evidence="11" type="ORF">PITCH_A1920082</name>
</gene>
<evidence type="ECO:0000313" key="11">
    <source>
        <dbReference type="EMBL" id="SPD73743.1"/>
    </source>
</evidence>
<comment type="similarity">
    <text evidence="1 9">Belongs to the guanylate kinase family.</text>
</comment>
<dbReference type="CDD" id="cd00071">
    <property type="entry name" value="GMPK"/>
    <property type="match status" value="1"/>
</dbReference>
<accession>A0A445MWC8</accession>
<dbReference type="NCBIfam" id="TIGR03263">
    <property type="entry name" value="guanyl_kin"/>
    <property type="match status" value="1"/>
</dbReference>
<keyword evidence="4 9" id="KW-0808">Transferase</keyword>
<evidence type="ECO:0000259" key="10">
    <source>
        <dbReference type="PROSITE" id="PS50052"/>
    </source>
</evidence>
<dbReference type="PROSITE" id="PS50052">
    <property type="entry name" value="GUANYLATE_KINASE_2"/>
    <property type="match status" value="1"/>
</dbReference>
<reference evidence="11" key="1">
    <citation type="submission" date="2018-01" db="EMBL/GenBank/DDBJ databases">
        <authorList>
            <person name="Regsiter A."/>
            <person name="William W."/>
        </authorList>
    </citation>
    <scope>NUCLEOTIDE SEQUENCE</scope>
    <source>
        <strain evidence="11">TRIP AH-1</strain>
    </source>
</reference>
<protein>
    <recommendedName>
        <fullName evidence="3 9">Guanylate kinase</fullName>
        <ecNumber evidence="2 9">2.7.4.8</ecNumber>
    </recommendedName>
    <alternativeName>
        <fullName evidence="8 9">GMP kinase</fullName>
    </alternativeName>
</protein>
<comment type="catalytic activity">
    <reaction evidence="9">
        <text>GMP + ATP = GDP + ADP</text>
        <dbReference type="Rhea" id="RHEA:20780"/>
        <dbReference type="ChEBI" id="CHEBI:30616"/>
        <dbReference type="ChEBI" id="CHEBI:58115"/>
        <dbReference type="ChEBI" id="CHEBI:58189"/>
        <dbReference type="ChEBI" id="CHEBI:456216"/>
        <dbReference type="EC" id="2.7.4.8"/>
    </reaction>
</comment>
<dbReference type="HAMAP" id="MF_00328">
    <property type="entry name" value="Guanylate_kinase"/>
    <property type="match status" value="1"/>
</dbReference>
<dbReference type="GO" id="GO:0005829">
    <property type="term" value="C:cytosol"/>
    <property type="evidence" value="ECO:0007669"/>
    <property type="project" value="TreeGrafter"/>
</dbReference>
<organism evidence="11">
    <name type="scientific">uncultured Desulfobacterium sp</name>
    <dbReference type="NCBI Taxonomy" id="201089"/>
    <lineage>
        <taxon>Bacteria</taxon>
        <taxon>Pseudomonadati</taxon>
        <taxon>Thermodesulfobacteriota</taxon>
        <taxon>Desulfobacteria</taxon>
        <taxon>Desulfobacterales</taxon>
        <taxon>Desulfobacteriaceae</taxon>
        <taxon>Desulfobacterium</taxon>
        <taxon>environmental samples</taxon>
    </lineage>
</organism>
<evidence type="ECO:0000256" key="5">
    <source>
        <dbReference type="ARBA" id="ARBA00022741"/>
    </source>
</evidence>
<dbReference type="PANTHER" id="PTHR23117:SF13">
    <property type="entry name" value="GUANYLATE KINASE"/>
    <property type="match status" value="1"/>
</dbReference>
<evidence type="ECO:0000256" key="1">
    <source>
        <dbReference type="ARBA" id="ARBA00005790"/>
    </source>
</evidence>
<evidence type="ECO:0000256" key="9">
    <source>
        <dbReference type="HAMAP-Rule" id="MF_00328"/>
    </source>
</evidence>